<name>A0ABP0ECL0_9ASCO</name>
<evidence type="ECO:0000256" key="1">
    <source>
        <dbReference type="SAM" id="MobiDB-lite"/>
    </source>
</evidence>
<organism evidence="2 3">
    <name type="scientific">[Candida] anglica</name>
    <dbReference type="NCBI Taxonomy" id="148631"/>
    <lineage>
        <taxon>Eukaryota</taxon>
        <taxon>Fungi</taxon>
        <taxon>Dikarya</taxon>
        <taxon>Ascomycota</taxon>
        <taxon>Saccharomycotina</taxon>
        <taxon>Pichiomycetes</taxon>
        <taxon>Debaryomycetaceae</taxon>
        <taxon>Kurtzmaniella</taxon>
    </lineage>
</organism>
<feature type="compositionally biased region" description="Acidic residues" evidence="1">
    <location>
        <begin position="250"/>
        <end position="272"/>
    </location>
</feature>
<gene>
    <name evidence="2" type="ORF">CAAN4_E06458</name>
</gene>
<sequence length="272" mass="31340">MSIRSSTLFVSREVVAFKVPPGEVVSSNWSPPYIWQGGLRVVEEERLPDIVDHYAHTGGGAAIDEMVKPPEKPFFAMRLKLELFNRLSVDKPPVIWAEVWYNPLDTSAYNCVIANNGEDTVQLASDSPQHLKVFAQFPGSGYKPVDDQSDHITVDRPIQVALGLQFKEPEDSWRFLEVLDRYHTRYSALIESYNYEIRLLNIERDMQNGIEKLSIKERETPGKIMNQAEQDEQEEQIQKELYLDKQIHDDNDDNDDDDDDEDDDEFGDFVEV</sequence>
<dbReference type="Proteomes" id="UP001497600">
    <property type="component" value="Chromosome E"/>
</dbReference>
<dbReference type="EMBL" id="OZ004257">
    <property type="protein sequence ID" value="CAK7907655.1"/>
    <property type="molecule type" value="Genomic_DNA"/>
</dbReference>
<keyword evidence="3" id="KW-1185">Reference proteome</keyword>
<evidence type="ECO:0000313" key="2">
    <source>
        <dbReference type="EMBL" id="CAK7907655.1"/>
    </source>
</evidence>
<evidence type="ECO:0000313" key="3">
    <source>
        <dbReference type="Proteomes" id="UP001497600"/>
    </source>
</evidence>
<protein>
    <submittedName>
        <fullName evidence="2">Uncharacterized protein</fullName>
    </submittedName>
</protein>
<proteinExistence type="predicted"/>
<feature type="region of interest" description="Disordered" evidence="1">
    <location>
        <begin position="221"/>
        <end position="272"/>
    </location>
</feature>
<reference evidence="2 3" key="1">
    <citation type="submission" date="2024-01" db="EMBL/GenBank/DDBJ databases">
        <authorList>
            <consortium name="Genoscope - CEA"/>
            <person name="William W."/>
        </authorList>
    </citation>
    <scope>NUCLEOTIDE SEQUENCE [LARGE SCALE GENOMIC DNA]</scope>
    <source>
        <strain evidence="2 3">29B2s-10</strain>
    </source>
</reference>
<feature type="compositionally biased region" description="Basic and acidic residues" evidence="1">
    <location>
        <begin position="236"/>
        <end position="249"/>
    </location>
</feature>
<accession>A0ABP0ECL0</accession>